<evidence type="ECO:0000256" key="5">
    <source>
        <dbReference type="ARBA" id="ARBA00022553"/>
    </source>
</evidence>
<evidence type="ECO:0000313" key="19">
    <source>
        <dbReference type="Proteomes" id="UP000318102"/>
    </source>
</evidence>
<feature type="transmembrane region" description="Helical" evidence="15">
    <location>
        <begin position="164"/>
        <end position="185"/>
    </location>
</feature>
<reference evidence="18 19" key="1">
    <citation type="submission" date="2019-07" db="EMBL/GenBank/DDBJ databases">
        <authorList>
            <person name="Kim J."/>
        </authorList>
    </citation>
    <scope>NUCLEOTIDE SEQUENCE [LARGE SCALE GENOMIC DNA]</scope>
    <source>
        <strain evidence="18 19">N4</strain>
    </source>
</reference>
<dbReference type="Pfam" id="PF02518">
    <property type="entry name" value="HATPase_c"/>
    <property type="match status" value="1"/>
</dbReference>
<dbReference type="Pfam" id="PF00512">
    <property type="entry name" value="HisKA"/>
    <property type="match status" value="1"/>
</dbReference>
<evidence type="ECO:0000256" key="3">
    <source>
        <dbReference type="ARBA" id="ARBA00012438"/>
    </source>
</evidence>
<keyword evidence="19" id="KW-1185">Reference proteome</keyword>
<evidence type="ECO:0000256" key="8">
    <source>
        <dbReference type="ARBA" id="ARBA00022741"/>
    </source>
</evidence>
<evidence type="ECO:0000256" key="12">
    <source>
        <dbReference type="ARBA" id="ARBA00023012"/>
    </source>
</evidence>
<keyword evidence="7 15" id="KW-0812">Transmembrane</keyword>
<dbReference type="InterPro" id="IPR005467">
    <property type="entry name" value="His_kinase_dom"/>
</dbReference>
<feature type="transmembrane region" description="Helical" evidence="15">
    <location>
        <begin position="20"/>
        <end position="43"/>
    </location>
</feature>
<comment type="caution">
    <text evidence="18">The sequence shown here is derived from an EMBL/GenBank/DDBJ whole genome shotgun (WGS) entry which is preliminary data.</text>
</comment>
<dbReference type="GO" id="GO:0000155">
    <property type="term" value="F:phosphorelay sensor kinase activity"/>
    <property type="evidence" value="ECO:0007669"/>
    <property type="project" value="InterPro"/>
</dbReference>
<dbReference type="Gene3D" id="6.10.340.10">
    <property type="match status" value="1"/>
</dbReference>
<keyword evidence="13 15" id="KW-0472">Membrane</keyword>
<dbReference type="Gene3D" id="1.10.287.130">
    <property type="match status" value="1"/>
</dbReference>
<dbReference type="OrthoDB" id="335833at2"/>
<dbReference type="CDD" id="cd06225">
    <property type="entry name" value="HAMP"/>
    <property type="match status" value="1"/>
</dbReference>
<dbReference type="SUPFAM" id="SSF158472">
    <property type="entry name" value="HAMP domain-like"/>
    <property type="match status" value="1"/>
</dbReference>
<dbReference type="PROSITE" id="PS50109">
    <property type="entry name" value="HIS_KIN"/>
    <property type="match status" value="1"/>
</dbReference>
<dbReference type="InterPro" id="IPR004358">
    <property type="entry name" value="Sig_transdc_His_kin-like_C"/>
</dbReference>
<name>A0A559IQ00_9BACL</name>
<dbReference type="GO" id="GO:0005886">
    <property type="term" value="C:plasma membrane"/>
    <property type="evidence" value="ECO:0007669"/>
    <property type="project" value="UniProtKB-SubCell"/>
</dbReference>
<dbReference type="InterPro" id="IPR050398">
    <property type="entry name" value="HssS/ArlS-like"/>
</dbReference>
<dbReference type="FunFam" id="1.10.287.130:FF:000001">
    <property type="entry name" value="Two-component sensor histidine kinase"/>
    <property type="match status" value="1"/>
</dbReference>
<dbReference type="GO" id="GO:0005524">
    <property type="term" value="F:ATP binding"/>
    <property type="evidence" value="ECO:0007669"/>
    <property type="project" value="UniProtKB-KW"/>
</dbReference>
<dbReference type="SMART" id="SM00388">
    <property type="entry name" value="HisKA"/>
    <property type="match status" value="1"/>
</dbReference>
<dbReference type="InterPro" id="IPR036097">
    <property type="entry name" value="HisK_dim/P_sf"/>
</dbReference>
<evidence type="ECO:0000256" key="15">
    <source>
        <dbReference type="SAM" id="Phobius"/>
    </source>
</evidence>
<comment type="subcellular location">
    <subcellularLocation>
        <location evidence="2">Cell membrane</location>
        <topology evidence="2">Multi-pass membrane protein</topology>
    </subcellularLocation>
</comment>
<dbReference type="SUPFAM" id="SSF47384">
    <property type="entry name" value="Homodimeric domain of signal transducing histidine kinase"/>
    <property type="match status" value="1"/>
</dbReference>
<dbReference type="Proteomes" id="UP000318102">
    <property type="component" value="Unassembled WGS sequence"/>
</dbReference>
<protein>
    <recommendedName>
        <fullName evidence="3">histidine kinase</fullName>
        <ecNumber evidence="3">2.7.13.3</ecNumber>
    </recommendedName>
</protein>
<evidence type="ECO:0000256" key="2">
    <source>
        <dbReference type="ARBA" id="ARBA00004651"/>
    </source>
</evidence>
<dbReference type="Gene3D" id="3.30.565.10">
    <property type="entry name" value="Histidine kinase-like ATPase, C-terminal domain"/>
    <property type="match status" value="1"/>
</dbReference>
<keyword evidence="14" id="KW-0175">Coiled coil</keyword>
<dbReference type="SMART" id="SM00387">
    <property type="entry name" value="HATPase_c"/>
    <property type="match status" value="1"/>
</dbReference>
<keyword evidence="4" id="KW-1003">Cell membrane</keyword>
<evidence type="ECO:0000256" key="11">
    <source>
        <dbReference type="ARBA" id="ARBA00022989"/>
    </source>
</evidence>
<keyword evidence="5" id="KW-0597">Phosphoprotein</keyword>
<proteinExistence type="predicted"/>
<feature type="domain" description="Histidine kinase" evidence="16">
    <location>
        <begin position="259"/>
        <end position="475"/>
    </location>
</feature>
<evidence type="ECO:0000259" key="17">
    <source>
        <dbReference type="PROSITE" id="PS50885"/>
    </source>
</evidence>
<dbReference type="InterPro" id="IPR003594">
    <property type="entry name" value="HATPase_dom"/>
</dbReference>
<evidence type="ECO:0000313" key="18">
    <source>
        <dbReference type="EMBL" id="TVX89613.1"/>
    </source>
</evidence>
<evidence type="ECO:0000256" key="10">
    <source>
        <dbReference type="ARBA" id="ARBA00022840"/>
    </source>
</evidence>
<feature type="coiled-coil region" evidence="14">
    <location>
        <begin position="225"/>
        <end position="259"/>
    </location>
</feature>
<dbReference type="PRINTS" id="PR00344">
    <property type="entry name" value="BCTRLSENSOR"/>
</dbReference>
<dbReference type="CDD" id="cd00082">
    <property type="entry name" value="HisKA"/>
    <property type="match status" value="1"/>
</dbReference>
<dbReference type="PANTHER" id="PTHR45528:SF1">
    <property type="entry name" value="SENSOR HISTIDINE KINASE CPXA"/>
    <property type="match status" value="1"/>
</dbReference>
<dbReference type="SUPFAM" id="SSF55874">
    <property type="entry name" value="ATPase domain of HSP90 chaperone/DNA topoisomerase II/histidine kinase"/>
    <property type="match status" value="1"/>
</dbReference>
<dbReference type="FunFam" id="3.30.565.10:FF:000006">
    <property type="entry name" value="Sensor histidine kinase WalK"/>
    <property type="match status" value="1"/>
</dbReference>
<keyword evidence="6" id="KW-0808">Transferase</keyword>
<evidence type="ECO:0000256" key="13">
    <source>
        <dbReference type="ARBA" id="ARBA00023136"/>
    </source>
</evidence>
<dbReference type="InterPro" id="IPR003661">
    <property type="entry name" value="HisK_dim/P_dom"/>
</dbReference>
<dbReference type="Pfam" id="PF00672">
    <property type="entry name" value="HAMP"/>
    <property type="match status" value="1"/>
</dbReference>
<dbReference type="AlphaFoldDB" id="A0A559IQ00"/>
<dbReference type="SMART" id="SM00304">
    <property type="entry name" value="HAMP"/>
    <property type="match status" value="1"/>
</dbReference>
<dbReference type="EMBL" id="VNJK01000002">
    <property type="protein sequence ID" value="TVX89613.1"/>
    <property type="molecule type" value="Genomic_DNA"/>
</dbReference>
<dbReference type="InterPro" id="IPR036890">
    <property type="entry name" value="HATPase_C_sf"/>
</dbReference>
<evidence type="ECO:0000256" key="9">
    <source>
        <dbReference type="ARBA" id="ARBA00022777"/>
    </source>
</evidence>
<dbReference type="PROSITE" id="PS50885">
    <property type="entry name" value="HAMP"/>
    <property type="match status" value="1"/>
</dbReference>
<accession>A0A559IQ00</accession>
<dbReference type="InterPro" id="IPR003660">
    <property type="entry name" value="HAMP_dom"/>
</dbReference>
<gene>
    <name evidence="18" type="ORF">FPZ44_17735</name>
</gene>
<dbReference type="PANTHER" id="PTHR45528">
    <property type="entry name" value="SENSOR HISTIDINE KINASE CPXA"/>
    <property type="match status" value="1"/>
</dbReference>
<evidence type="ECO:0000256" key="7">
    <source>
        <dbReference type="ARBA" id="ARBA00022692"/>
    </source>
</evidence>
<evidence type="ECO:0000256" key="1">
    <source>
        <dbReference type="ARBA" id="ARBA00000085"/>
    </source>
</evidence>
<evidence type="ECO:0000256" key="14">
    <source>
        <dbReference type="SAM" id="Coils"/>
    </source>
</evidence>
<dbReference type="CDD" id="cd00075">
    <property type="entry name" value="HATPase"/>
    <property type="match status" value="1"/>
</dbReference>
<keyword evidence="11 15" id="KW-1133">Transmembrane helix</keyword>
<dbReference type="EC" id="2.7.13.3" evidence="3"/>
<evidence type="ECO:0000256" key="6">
    <source>
        <dbReference type="ARBA" id="ARBA00022679"/>
    </source>
</evidence>
<keyword evidence="8" id="KW-0547">Nucleotide-binding</keyword>
<comment type="catalytic activity">
    <reaction evidence="1">
        <text>ATP + protein L-histidine = ADP + protein N-phospho-L-histidine.</text>
        <dbReference type="EC" id="2.7.13.3"/>
    </reaction>
</comment>
<evidence type="ECO:0000259" key="16">
    <source>
        <dbReference type="PROSITE" id="PS50109"/>
    </source>
</evidence>
<sequence length="500" mass="57105">MSCMRKPKKLKAKKLFRRLISYYIWFSITITCIAILVFGFIIFRTVGPVEEVLYPGIQSNVIVKSDYKQIDASFIQSIGGWVEIVDQERQVVHIIGEKKAGPMQYDRMQWQKLFYDSKTKPYYVSSAPIPGTNDQLLAVVFISSEYAIHEPLLHKMAEEINADFYHSLLIGVILLLILFMINLFIYGRLASKRVTGPLKSILGGLHSIVDGQYDKRLQYSGDYELQQIQDHFNTMAEKLEQAEQMKQEMEASKQRMLTGISHDLRTPITTIQGYTQALQLGLIETEEKRQQVLTTMLQKSQRVSELIDDFFELSKLESSDYPCELEQTDLSEFIREVAAEYYPLFEEQKFVFNYYIPSKAVSVPANSRLLYRAVSNLLSNSIRYNPPGTTVSILLNVMPLEVLIRVEDNGVGIPEELRTTIFDAFSRGDRARKSDGGTGLGLTIAKHIVEKHNGEIKLQSVAGKTVFDIWLPAQQTMRTTEKLVNRAAQRKPQDCLRIGK</sequence>
<organism evidence="18 19">
    <name type="scientific">Paenibacillus agilis</name>
    <dbReference type="NCBI Taxonomy" id="3020863"/>
    <lineage>
        <taxon>Bacteria</taxon>
        <taxon>Bacillati</taxon>
        <taxon>Bacillota</taxon>
        <taxon>Bacilli</taxon>
        <taxon>Bacillales</taxon>
        <taxon>Paenibacillaceae</taxon>
        <taxon>Paenibacillus</taxon>
    </lineage>
</organism>
<evidence type="ECO:0000256" key="4">
    <source>
        <dbReference type="ARBA" id="ARBA00022475"/>
    </source>
</evidence>
<keyword evidence="9 18" id="KW-0418">Kinase</keyword>
<keyword evidence="10" id="KW-0067">ATP-binding</keyword>
<feature type="domain" description="HAMP" evidence="17">
    <location>
        <begin position="192"/>
        <end position="244"/>
    </location>
</feature>
<keyword evidence="12" id="KW-0902">Two-component regulatory system</keyword>